<evidence type="ECO:0000256" key="9">
    <source>
        <dbReference type="ARBA" id="ARBA00022679"/>
    </source>
</evidence>
<evidence type="ECO:0000256" key="8">
    <source>
        <dbReference type="ARBA" id="ARBA00022614"/>
    </source>
</evidence>
<dbReference type="InterPro" id="IPR032675">
    <property type="entry name" value="LRR_dom_sf"/>
</dbReference>
<evidence type="ECO:0000256" key="4">
    <source>
        <dbReference type="ARBA" id="ARBA00012513"/>
    </source>
</evidence>
<evidence type="ECO:0000256" key="17">
    <source>
        <dbReference type="ARBA" id="ARBA00023136"/>
    </source>
</evidence>
<dbReference type="InterPro" id="IPR001611">
    <property type="entry name" value="Leu-rich_rpt"/>
</dbReference>
<comment type="catalytic activity">
    <reaction evidence="20">
        <text>L-threonyl-[protein] + ATP = O-phospho-L-threonyl-[protein] + ADP + H(+)</text>
        <dbReference type="Rhea" id="RHEA:46608"/>
        <dbReference type="Rhea" id="RHEA-COMP:11060"/>
        <dbReference type="Rhea" id="RHEA-COMP:11605"/>
        <dbReference type="ChEBI" id="CHEBI:15378"/>
        <dbReference type="ChEBI" id="CHEBI:30013"/>
        <dbReference type="ChEBI" id="CHEBI:30616"/>
        <dbReference type="ChEBI" id="CHEBI:61977"/>
        <dbReference type="ChEBI" id="CHEBI:456216"/>
        <dbReference type="EC" id="2.7.11.1"/>
    </reaction>
</comment>
<dbReference type="InterPro" id="IPR008271">
    <property type="entry name" value="Ser/Thr_kinase_AS"/>
</dbReference>
<organism evidence="23 24">
    <name type="scientific">Lupinus albus</name>
    <name type="common">White lupine</name>
    <name type="synonym">Lupinus termis</name>
    <dbReference type="NCBI Taxonomy" id="3870"/>
    <lineage>
        <taxon>Eukaryota</taxon>
        <taxon>Viridiplantae</taxon>
        <taxon>Streptophyta</taxon>
        <taxon>Embryophyta</taxon>
        <taxon>Tracheophyta</taxon>
        <taxon>Spermatophyta</taxon>
        <taxon>Magnoliopsida</taxon>
        <taxon>eudicotyledons</taxon>
        <taxon>Gunneridae</taxon>
        <taxon>Pentapetalae</taxon>
        <taxon>rosids</taxon>
        <taxon>fabids</taxon>
        <taxon>Fabales</taxon>
        <taxon>Fabaceae</taxon>
        <taxon>Papilionoideae</taxon>
        <taxon>50 kb inversion clade</taxon>
        <taxon>genistoids sensu lato</taxon>
        <taxon>core genistoids</taxon>
        <taxon>Genisteae</taxon>
        <taxon>Lupinus</taxon>
    </lineage>
</organism>
<evidence type="ECO:0000256" key="12">
    <source>
        <dbReference type="ARBA" id="ARBA00022737"/>
    </source>
</evidence>
<dbReference type="SUPFAM" id="SSF56112">
    <property type="entry name" value="Protein kinase-like (PK-like)"/>
    <property type="match status" value="1"/>
</dbReference>
<keyword evidence="24" id="KW-1185">Reference proteome</keyword>
<protein>
    <recommendedName>
        <fullName evidence="4">non-specific serine/threonine protein kinase</fullName>
        <ecNumber evidence="4">2.7.11.1</ecNumber>
    </recommendedName>
</protein>
<keyword evidence="14" id="KW-0418">Kinase</keyword>
<gene>
    <name evidence="23" type="ORF">Lalb_Chr16g0380401</name>
</gene>
<dbReference type="InterPro" id="IPR013210">
    <property type="entry name" value="LRR_N_plant-typ"/>
</dbReference>
<evidence type="ECO:0000256" key="6">
    <source>
        <dbReference type="ARBA" id="ARBA00022527"/>
    </source>
</evidence>
<evidence type="ECO:0000256" key="7">
    <source>
        <dbReference type="ARBA" id="ARBA00022553"/>
    </source>
</evidence>
<dbReference type="PROSITE" id="PS50011">
    <property type="entry name" value="PROTEIN_KINASE_DOM"/>
    <property type="match status" value="1"/>
</dbReference>
<comment type="similarity">
    <text evidence="3">Belongs to the protein kinase superfamily. Ser/Thr protein kinase family.</text>
</comment>
<evidence type="ECO:0000256" key="18">
    <source>
        <dbReference type="ARBA" id="ARBA00023170"/>
    </source>
</evidence>
<keyword evidence="13" id="KW-0547">Nucleotide-binding</keyword>
<keyword evidence="10" id="KW-0812">Transmembrane</keyword>
<keyword evidence="12" id="KW-0677">Repeat</keyword>
<dbReference type="Gene3D" id="1.10.510.10">
    <property type="entry name" value="Transferase(Phosphotransferase) domain 1"/>
    <property type="match status" value="1"/>
</dbReference>
<evidence type="ECO:0000256" key="13">
    <source>
        <dbReference type="ARBA" id="ARBA00022741"/>
    </source>
</evidence>
<evidence type="ECO:0000256" key="15">
    <source>
        <dbReference type="ARBA" id="ARBA00022840"/>
    </source>
</evidence>
<keyword evidence="15" id="KW-0067">ATP-binding</keyword>
<evidence type="ECO:0000256" key="14">
    <source>
        <dbReference type="ARBA" id="ARBA00022777"/>
    </source>
</evidence>
<evidence type="ECO:0000256" key="11">
    <source>
        <dbReference type="ARBA" id="ARBA00022729"/>
    </source>
</evidence>
<dbReference type="FunFam" id="3.80.10.10:FF:000383">
    <property type="entry name" value="Leucine-rich repeat receptor protein kinase EMS1"/>
    <property type="match status" value="1"/>
</dbReference>
<dbReference type="PROSITE" id="PS00108">
    <property type="entry name" value="PROTEIN_KINASE_ST"/>
    <property type="match status" value="1"/>
</dbReference>
<evidence type="ECO:0000313" key="24">
    <source>
        <dbReference type="Proteomes" id="UP000447434"/>
    </source>
</evidence>
<dbReference type="SMART" id="SM00369">
    <property type="entry name" value="LRR_TYP"/>
    <property type="match status" value="9"/>
</dbReference>
<keyword evidence="16" id="KW-1133">Transmembrane helix</keyword>
<evidence type="ECO:0000256" key="2">
    <source>
        <dbReference type="ARBA" id="ARBA00004479"/>
    </source>
</evidence>
<comment type="catalytic activity">
    <reaction evidence="21">
        <text>L-seryl-[protein] + ATP = O-phospho-L-seryl-[protein] + ADP + H(+)</text>
        <dbReference type="Rhea" id="RHEA:17989"/>
        <dbReference type="Rhea" id="RHEA-COMP:9863"/>
        <dbReference type="Rhea" id="RHEA-COMP:11604"/>
        <dbReference type="ChEBI" id="CHEBI:15378"/>
        <dbReference type="ChEBI" id="CHEBI:29999"/>
        <dbReference type="ChEBI" id="CHEBI:30616"/>
        <dbReference type="ChEBI" id="CHEBI:83421"/>
        <dbReference type="ChEBI" id="CHEBI:456216"/>
        <dbReference type="EC" id="2.7.11.1"/>
    </reaction>
</comment>
<proteinExistence type="inferred from homology"/>
<evidence type="ECO:0000256" key="3">
    <source>
        <dbReference type="ARBA" id="ARBA00008684"/>
    </source>
</evidence>
<evidence type="ECO:0000256" key="19">
    <source>
        <dbReference type="ARBA" id="ARBA00023180"/>
    </source>
</evidence>
<keyword evidence="7" id="KW-0597">Phosphoprotein</keyword>
<dbReference type="FunFam" id="3.80.10.10:FF:000565">
    <property type="entry name" value="Leucine-rich repeat receptor-like kinase protein FLORAL ORGAN NUMBER1"/>
    <property type="match status" value="1"/>
</dbReference>
<evidence type="ECO:0000256" key="1">
    <source>
        <dbReference type="ARBA" id="ARBA00004162"/>
    </source>
</evidence>
<evidence type="ECO:0000313" key="23">
    <source>
        <dbReference type="EMBL" id="KAE9596849.1"/>
    </source>
</evidence>
<dbReference type="Gene3D" id="3.80.10.10">
    <property type="entry name" value="Ribonuclease Inhibitor"/>
    <property type="match status" value="3"/>
</dbReference>
<sequence length="1021" mass="112374">MKPFSVTFPGFWFIYIHLLLFFASAWFGLNTSGSTLGNDSDHLTLLKFKESISKDPYGVLKSWNSSIHFCNWYGITCSPMHQSVTKLNLRGFQLHGTLSPQLGNFTFLRLLDLTNNSFYGKIPQELGGLLQMKALYLTNNSLDGEFPISLTNCTQLIHLYLYGNNLSGKIPAEIGSLRKLQMLFLGKNNFVGQIPQSIGNLSSLVYFSVGFSNLEGYIPQGIGLLRNLTFISVDANKFYGMLPSTLFNLSYLTVISATSNQFNGSLPPTMFHTLPNLKFFSVYGNQLSGPIPISITNASLLQLLDLGENSFVGQVPSLGNKKDIYLISLEGNSLGDNSTKDLDFLKPLTNYSNLSAFAIDNNNFGGRLPNFLGNFPSQLTQLFLGYNQILGKLPTELGNLTSLISLSMESNHLDGVIPSAFGKFQKIQLLDLNGNKFSGDIPASLGNLSQLFSLDLSHNMFQGNIPQTIGNCQKLQFLDLSQNNLIGSIPSKIFSISSLTNLLNLSQNLFTGNLSDEVGRLKNIEQLDISGNHLSGDIPRAIGECLSLGQLYLQGNSFIGIIPSSLDSLKGLQSLDLSQNHLSGSIPEGLQNITVLEYLNVSFNMLDGEVPTEGVFQNSSRFSITGNSKLCGGITKLKLPPCPTKARKPEKHHNFKKLIAVLVSVVSFLLIMSFSLTLCWMRKRNKKPSSDPPTIDQLVKVSYRNLHNGTDGFSARNLIGSGNFGLVYKGTLESENKVVAIKVLNLQKKGAHKSFIAECNALRNIRHRNLVKILTCCSSTDYKGQAFKALVFEYMTNGSLEQWLHPAAETAQQSRSLNLAQRFSIITDVASAIHYLHYECEQAVIHCDLKPSNILIDDCMVAHVSDFGIARLLSSIGVSSEQTSTTGIKGTIGYTPPEYGMSSEVSIEGDMYSFGILVLEILSGKRPTDEMFKDGQNLHNYVKNSIPEHILQIVDPTILPKEFELDEDNEIMILTDPNANESLLSLFSIALACSVESPNQRMSMVEVIKELNVIKSSLSLV</sequence>
<dbReference type="PANTHER" id="PTHR48053:SF37">
    <property type="entry name" value="LEUCINE-RICH REPEAT PROTEIN KINASE FAMILY PROTEIN"/>
    <property type="match status" value="1"/>
</dbReference>
<dbReference type="GO" id="GO:0004674">
    <property type="term" value="F:protein serine/threonine kinase activity"/>
    <property type="evidence" value="ECO:0007669"/>
    <property type="project" value="UniProtKB-KW"/>
</dbReference>
<dbReference type="PROSITE" id="PS00107">
    <property type="entry name" value="PROTEIN_KINASE_ATP"/>
    <property type="match status" value="1"/>
</dbReference>
<dbReference type="Pfam" id="PF13855">
    <property type="entry name" value="LRR_8"/>
    <property type="match status" value="3"/>
</dbReference>
<dbReference type="SMART" id="SM00220">
    <property type="entry name" value="S_TKc"/>
    <property type="match status" value="1"/>
</dbReference>
<dbReference type="EMBL" id="WOCE01000016">
    <property type="protein sequence ID" value="KAE9596849.1"/>
    <property type="molecule type" value="Genomic_DNA"/>
</dbReference>
<dbReference type="InterPro" id="IPR017441">
    <property type="entry name" value="Protein_kinase_ATP_BS"/>
</dbReference>
<dbReference type="Pfam" id="PF00069">
    <property type="entry name" value="Pkinase"/>
    <property type="match status" value="1"/>
</dbReference>
<dbReference type="Pfam" id="PF00560">
    <property type="entry name" value="LRR_1"/>
    <property type="match status" value="4"/>
</dbReference>
<comment type="subcellular location">
    <subcellularLocation>
        <location evidence="1">Cell membrane</location>
        <topology evidence="1">Single-pass membrane protein</topology>
    </subcellularLocation>
    <subcellularLocation>
        <location evidence="2">Membrane</location>
        <topology evidence="2">Single-pass type I membrane protein</topology>
    </subcellularLocation>
</comment>
<dbReference type="GO" id="GO:0005524">
    <property type="term" value="F:ATP binding"/>
    <property type="evidence" value="ECO:0007669"/>
    <property type="project" value="UniProtKB-UniRule"/>
</dbReference>
<evidence type="ECO:0000259" key="22">
    <source>
        <dbReference type="PROSITE" id="PS50011"/>
    </source>
</evidence>
<keyword evidence="11" id="KW-0732">Signal</keyword>
<evidence type="ECO:0000256" key="16">
    <source>
        <dbReference type="ARBA" id="ARBA00022989"/>
    </source>
</evidence>
<keyword evidence="19" id="KW-0325">Glycoprotein</keyword>
<dbReference type="SMART" id="SM00365">
    <property type="entry name" value="LRR_SD22"/>
    <property type="match status" value="5"/>
</dbReference>
<keyword evidence="17" id="KW-0472">Membrane</keyword>
<dbReference type="Pfam" id="PF08263">
    <property type="entry name" value="LRRNT_2"/>
    <property type="match status" value="1"/>
</dbReference>
<comment type="caution">
    <text evidence="23">The sequence shown here is derived from an EMBL/GenBank/DDBJ whole genome shotgun (WGS) entry which is preliminary data.</text>
</comment>
<keyword evidence="5" id="KW-1003">Cell membrane</keyword>
<dbReference type="AlphaFoldDB" id="A0A6A4PA80"/>
<dbReference type="OrthoDB" id="676979at2759"/>
<keyword evidence="8" id="KW-0433">Leucine-rich repeat</keyword>
<name>A0A6A4PA80_LUPAL</name>
<keyword evidence="6" id="KW-0723">Serine/threonine-protein kinase</keyword>
<keyword evidence="9" id="KW-0808">Transferase</keyword>
<evidence type="ECO:0000256" key="21">
    <source>
        <dbReference type="ARBA" id="ARBA00048679"/>
    </source>
</evidence>
<dbReference type="CDD" id="cd14066">
    <property type="entry name" value="STKc_IRAK"/>
    <property type="match status" value="1"/>
</dbReference>
<evidence type="ECO:0000256" key="5">
    <source>
        <dbReference type="ARBA" id="ARBA00022475"/>
    </source>
</evidence>
<keyword evidence="18" id="KW-0675">Receptor</keyword>
<dbReference type="FunFam" id="1.10.510.10:FF:000358">
    <property type="entry name" value="Putative leucine-rich repeat receptor-like serine/threonine-protein kinase"/>
    <property type="match status" value="1"/>
</dbReference>
<reference evidence="24" key="1">
    <citation type="journal article" date="2020" name="Nat. Commun.">
        <title>Genome sequence of the cluster root forming white lupin.</title>
        <authorList>
            <person name="Hufnagel B."/>
            <person name="Marques A."/>
            <person name="Soriano A."/>
            <person name="Marques L."/>
            <person name="Divol F."/>
            <person name="Doumas P."/>
            <person name="Sallet E."/>
            <person name="Mancinotti D."/>
            <person name="Carrere S."/>
            <person name="Marande W."/>
            <person name="Arribat S."/>
            <person name="Keller J."/>
            <person name="Huneau C."/>
            <person name="Blein T."/>
            <person name="Aime D."/>
            <person name="Laguerre M."/>
            <person name="Taylor J."/>
            <person name="Schubert V."/>
            <person name="Nelson M."/>
            <person name="Geu-Flores F."/>
            <person name="Crespi M."/>
            <person name="Gallardo-Guerrero K."/>
            <person name="Delaux P.-M."/>
            <person name="Salse J."/>
            <person name="Berges H."/>
            <person name="Guyot R."/>
            <person name="Gouzy J."/>
            <person name="Peret B."/>
        </authorList>
    </citation>
    <scope>NUCLEOTIDE SEQUENCE [LARGE SCALE GENOMIC DNA]</scope>
    <source>
        <strain evidence="24">cv. Amiga</strain>
    </source>
</reference>
<dbReference type="GO" id="GO:0005886">
    <property type="term" value="C:plasma membrane"/>
    <property type="evidence" value="ECO:0007669"/>
    <property type="project" value="UniProtKB-SubCell"/>
</dbReference>
<dbReference type="Gene3D" id="3.30.200.20">
    <property type="entry name" value="Phosphorylase Kinase, domain 1"/>
    <property type="match status" value="1"/>
</dbReference>
<dbReference type="Proteomes" id="UP000447434">
    <property type="component" value="Chromosome 16"/>
</dbReference>
<dbReference type="FunFam" id="3.80.10.10:FF:000288">
    <property type="entry name" value="LRR receptor-like serine/threonine-protein kinase EFR"/>
    <property type="match status" value="1"/>
</dbReference>
<evidence type="ECO:0000256" key="10">
    <source>
        <dbReference type="ARBA" id="ARBA00022692"/>
    </source>
</evidence>
<accession>A0A6A4PA80</accession>
<dbReference type="FunFam" id="3.30.200.20:FF:000432">
    <property type="entry name" value="LRR receptor-like serine/threonine-protein kinase EFR"/>
    <property type="match status" value="1"/>
</dbReference>
<dbReference type="EC" id="2.7.11.1" evidence="4"/>
<dbReference type="SUPFAM" id="SSF52058">
    <property type="entry name" value="L domain-like"/>
    <property type="match status" value="2"/>
</dbReference>
<dbReference type="PANTHER" id="PTHR48053">
    <property type="entry name" value="LEUCINE RICH REPEAT FAMILY PROTEIN, EXPRESSED"/>
    <property type="match status" value="1"/>
</dbReference>
<feature type="domain" description="Protein kinase" evidence="22">
    <location>
        <begin position="713"/>
        <end position="1013"/>
    </location>
</feature>
<dbReference type="InterPro" id="IPR011009">
    <property type="entry name" value="Kinase-like_dom_sf"/>
</dbReference>
<dbReference type="InterPro" id="IPR003591">
    <property type="entry name" value="Leu-rich_rpt_typical-subtyp"/>
</dbReference>
<evidence type="ECO:0000256" key="20">
    <source>
        <dbReference type="ARBA" id="ARBA00047899"/>
    </source>
</evidence>
<dbReference type="InterPro" id="IPR051716">
    <property type="entry name" value="Plant_RL_S/T_kinase"/>
</dbReference>
<dbReference type="InterPro" id="IPR000719">
    <property type="entry name" value="Prot_kinase_dom"/>
</dbReference>